<evidence type="ECO:0000313" key="4">
    <source>
        <dbReference type="Proteomes" id="UP000007875"/>
    </source>
</evidence>
<reference evidence="3" key="2">
    <citation type="submission" date="2025-08" db="UniProtKB">
        <authorList>
            <consortium name="Ensembl"/>
        </authorList>
    </citation>
    <scope>IDENTIFICATION</scope>
</reference>
<dbReference type="PANTHER" id="PTHR11909">
    <property type="entry name" value="CASEIN KINASE-RELATED"/>
    <property type="match status" value="1"/>
</dbReference>
<reference evidence="3" key="3">
    <citation type="submission" date="2025-09" db="UniProtKB">
        <authorList>
            <consortium name="Ensembl"/>
        </authorList>
    </citation>
    <scope>IDENTIFICATION</scope>
</reference>
<dbReference type="PROSITE" id="PS50011">
    <property type="entry name" value="PROTEIN_KINASE_DOM"/>
    <property type="match status" value="1"/>
</dbReference>
<dbReference type="InterPro" id="IPR050235">
    <property type="entry name" value="CK1_Ser-Thr_kinase"/>
</dbReference>
<dbReference type="OMA" id="MHSTGYV"/>
<dbReference type="FunCoup" id="H2YNL1">
    <property type="interactions" value="289"/>
</dbReference>
<sequence>MPPKKGKKPPAHKLCAALDPGFILKDLKKKEWMIGNAIGSGGFGLLYLADDASKSTVKDDAGYVIKVEPVKNGPLFCEIAFYQRAAKSEDIDKWRKKTKLPFVGIPPYIAHGLHGSGDNGLRFMVMPRCGTDLHKTWLKLNKKFTRTTIAKLAIFMIDALEYMHSMEYVHADIKGANILQGYKDPNNVYLVDFGLATRYMIEGTHKEYKADPRKAHNGTIEYTSVDAHKGAAPSRRGDFEILGFVLVHWVAGKLPWEEKLSDAQKVMELKMAAMKDPKRFVKSSCPSDMPDEILKYLVIVSNLEYEETPDYNKLRNIFKSFLKSTGT</sequence>
<dbReference type="PROSITE" id="PS00107">
    <property type="entry name" value="PROTEIN_KINASE_ATP"/>
    <property type="match status" value="1"/>
</dbReference>
<evidence type="ECO:0000259" key="2">
    <source>
        <dbReference type="PROSITE" id="PS50011"/>
    </source>
</evidence>
<dbReference type="SMART" id="SM00220">
    <property type="entry name" value="S_TKc"/>
    <property type="match status" value="1"/>
</dbReference>
<feature type="domain" description="Protein kinase" evidence="2">
    <location>
        <begin position="32"/>
        <end position="322"/>
    </location>
</feature>
<name>H2YNL1_CIOSA</name>
<dbReference type="GeneTree" id="ENSGT00940000168643"/>
<dbReference type="GO" id="GO:0004672">
    <property type="term" value="F:protein kinase activity"/>
    <property type="evidence" value="ECO:0007669"/>
    <property type="project" value="InterPro"/>
</dbReference>
<keyword evidence="1" id="KW-0547">Nucleotide-binding</keyword>
<dbReference type="InterPro" id="IPR017441">
    <property type="entry name" value="Protein_kinase_ATP_BS"/>
</dbReference>
<protein>
    <recommendedName>
        <fullName evidence="2">Protein kinase domain-containing protein</fullName>
    </recommendedName>
</protein>
<accession>H2YNL1</accession>
<evidence type="ECO:0000313" key="3">
    <source>
        <dbReference type="Ensembl" id="ENSCSAVP00000006918.1"/>
    </source>
</evidence>
<dbReference type="HOGENOM" id="CLU_019279_4_0_1"/>
<dbReference type="SUPFAM" id="SSF56112">
    <property type="entry name" value="Protein kinase-like (PK-like)"/>
    <property type="match status" value="1"/>
</dbReference>
<dbReference type="InterPro" id="IPR011009">
    <property type="entry name" value="Kinase-like_dom_sf"/>
</dbReference>
<keyword evidence="1" id="KW-0067">ATP-binding</keyword>
<proteinExistence type="predicted"/>
<organism evidence="3 4">
    <name type="scientific">Ciona savignyi</name>
    <name type="common">Pacific transparent sea squirt</name>
    <dbReference type="NCBI Taxonomy" id="51511"/>
    <lineage>
        <taxon>Eukaryota</taxon>
        <taxon>Metazoa</taxon>
        <taxon>Chordata</taxon>
        <taxon>Tunicata</taxon>
        <taxon>Ascidiacea</taxon>
        <taxon>Phlebobranchia</taxon>
        <taxon>Cionidae</taxon>
        <taxon>Ciona</taxon>
    </lineage>
</organism>
<keyword evidence="4" id="KW-1185">Reference proteome</keyword>
<dbReference type="STRING" id="51511.ENSCSAVP00000006918"/>
<dbReference type="InterPro" id="IPR000719">
    <property type="entry name" value="Prot_kinase_dom"/>
</dbReference>
<dbReference type="InParanoid" id="H2YNL1"/>
<dbReference type="Pfam" id="PF00069">
    <property type="entry name" value="Pkinase"/>
    <property type="match status" value="1"/>
</dbReference>
<dbReference type="GO" id="GO:0005524">
    <property type="term" value="F:ATP binding"/>
    <property type="evidence" value="ECO:0007669"/>
    <property type="project" value="UniProtKB-UniRule"/>
</dbReference>
<dbReference type="AlphaFoldDB" id="H2YNL1"/>
<dbReference type="Ensembl" id="ENSCSAVT00000007005.1">
    <property type="protein sequence ID" value="ENSCSAVP00000006918.1"/>
    <property type="gene ID" value="ENSCSAVG00000004128.1"/>
</dbReference>
<feature type="binding site" evidence="1">
    <location>
        <position position="66"/>
    </location>
    <ligand>
        <name>ATP</name>
        <dbReference type="ChEBI" id="CHEBI:30616"/>
    </ligand>
</feature>
<dbReference type="Gene3D" id="1.10.510.10">
    <property type="entry name" value="Transferase(Phosphotransferase) domain 1"/>
    <property type="match status" value="1"/>
</dbReference>
<evidence type="ECO:0000256" key="1">
    <source>
        <dbReference type="PROSITE-ProRule" id="PRU10141"/>
    </source>
</evidence>
<dbReference type="eggNOG" id="KOG1164">
    <property type="taxonomic scope" value="Eukaryota"/>
</dbReference>
<reference evidence="4" key="1">
    <citation type="submission" date="2003-08" db="EMBL/GenBank/DDBJ databases">
        <authorList>
            <person name="Birren B."/>
            <person name="Nusbaum C."/>
            <person name="Abebe A."/>
            <person name="Abouelleil A."/>
            <person name="Adekoya E."/>
            <person name="Ait-zahra M."/>
            <person name="Allen N."/>
            <person name="Allen T."/>
            <person name="An P."/>
            <person name="Anderson M."/>
            <person name="Anderson S."/>
            <person name="Arachchi H."/>
            <person name="Armbruster J."/>
            <person name="Bachantsang P."/>
            <person name="Baldwin J."/>
            <person name="Barry A."/>
            <person name="Bayul T."/>
            <person name="Blitshsteyn B."/>
            <person name="Bloom T."/>
            <person name="Blye J."/>
            <person name="Boguslavskiy L."/>
            <person name="Borowsky M."/>
            <person name="Boukhgalter B."/>
            <person name="Brunache A."/>
            <person name="Butler J."/>
            <person name="Calixte N."/>
            <person name="Calvo S."/>
            <person name="Camarata J."/>
            <person name="Campo K."/>
            <person name="Chang J."/>
            <person name="Cheshatsang Y."/>
            <person name="Citroen M."/>
            <person name="Collymore A."/>
            <person name="Considine T."/>
            <person name="Cook A."/>
            <person name="Cooke P."/>
            <person name="Corum B."/>
            <person name="Cuomo C."/>
            <person name="David R."/>
            <person name="Dawoe T."/>
            <person name="Degray S."/>
            <person name="Dodge S."/>
            <person name="Dooley K."/>
            <person name="Dorje P."/>
            <person name="Dorjee K."/>
            <person name="Dorris L."/>
            <person name="Duffey N."/>
            <person name="Dupes A."/>
            <person name="Elkins T."/>
            <person name="Engels R."/>
            <person name="Erickson J."/>
            <person name="Farina A."/>
            <person name="Faro S."/>
            <person name="Ferreira P."/>
            <person name="Fischer H."/>
            <person name="Fitzgerald M."/>
            <person name="Foley K."/>
            <person name="Gage D."/>
            <person name="Galagan J."/>
            <person name="Gearin G."/>
            <person name="Gnerre S."/>
            <person name="Gnirke A."/>
            <person name="Goyette A."/>
            <person name="Graham J."/>
            <person name="Grandbois E."/>
            <person name="Gyaltsen K."/>
            <person name="Hafez N."/>
            <person name="Hagopian D."/>
            <person name="Hagos B."/>
            <person name="Hall J."/>
            <person name="Hatcher B."/>
            <person name="Heller A."/>
            <person name="Higgins H."/>
            <person name="Honan T."/>
            <person name="Horn A."/>
            <person name="Houde N."/>
            <person name="Hughes L."/>
            <person name="Hulme W."/>
            <person name="Husby E."/>
            <person name="Iliev I."/>
            <person name="Jaffe D."/>
            <person name="Jones C."/>
            <person name="Kamal M."/>
            <person name="Kamat A."/>
            <person name="Kamvysselis M."/>
            <person name="Karlsson E."/>
            <person name="Kells C."/>
            <person name="Kieu A."/>
            <person name="Kisner P."/>
            <person name="Kodira C."/>
            <person name="Kulbokas E."/>
            <person name="Labutti K."/>
            <person name="Lama D."/>
            <person name="Landers T."/>
            <person name="Leger J."/>
            <person name="Levine S."/>
            <person name="Lewis D."/>
            <person name="Lewis T."/>
            <person name="Lindblad-toh K."/>
            <person name="Liu X."/>
            <person name="Lokyitsang T."/>
            <person name="Lokyitsang Y."/>
            <person name="Lucien O."/>
            <person name="Lui A."/>
            <person name="Ma L.J."/>
            <person name="Mabbitt R."/>
            <person name="Macdonald J."/>
            <person name="Maclean C."/>
            <person name="Major J."/>
            <person name="Manning J."/>
            <person name="Marabella R."/>
            <person name="Maru K."/>
            <person name="Matthews C."/>
            <person name="Mauceli E."/>
            <person name="Mccarthy M."/>
            <person name="Mcdonough S."/>
            <person name="Mcghee T."/>
            <person name="Meldrim J."/>
            <person name="Meneus L."/>
            <person name="Mesirov J."/>
            <person name="Mihalev A."/>
            <person name="Mihova T."/>
            <person name="Mikkelsen T."/>
            <person name="Mlenga V."/>
            <person name="Moru K."/>
            <person name="Mozes J."/>
            <person name="Mulrain L."/>
            <person name="Munson G."/>
            <person name="Naylor J."/>
            <person name="Newes C."/>
            <person name="Nguyen C."/>
            <person name="Nguyen N."/>
            <person name="Nguyen T."/>
            <person name="Nicol R."/>
            <person name="Nielsen C."/>
            <person name="Nizzari M."/>
            <person name="Norbu C."/>
            <person name="Norbu N."/>
            <person name="O'donnell P."/>
            <person name="Okoawo O."/>
            <person name="O'leary S."/>
            <person name="Omotosho B."/>
            <person name="O'neill K."/>
            <person name="Osman S."/>
            <person name="Parker S."/>
            <person name="Perrin D."/>
            <person name="Phunkhang P."/>
            <person name="Piqani B."/>
            <person name="Purcell S."/>
            <person name="Rachupka T."/>
            <person name="Ramasamy U."/>
            <person name="Rameau R."/>
            <person name="Ray V."/>
            <person name="Raymond C."/>
            <person name="Retta R."/>
            <person name="Richardson S."/>
            <person name="Rise C."/>
            <person name="Rodriguez J."/>
            <person name="Rogers J."/>
            <person name="Rogov P."/>
            <person name="Rutman M."/>
            <person name="Schupbach R."/>
            <person name="Seaman C."/>
            <person name="Settipalli S."/>
            <person name="Sharpe T."/>
            <person name="Sheridan J."/>
            <person name="Sherpa N."/>
            <person name="Shi J."/>
            <person name="Smirnov S."/>
            <person name="Smith C."/>
            <person name="Sougnez C."/>
            <person name="Spencer B."/>
            <person name="Stalker J."/>
            <person name="Stange-thomann N."/>
            <person name="Stavropoulos S."/>
            <person name="Stetson K."/>
            <person name="Stone C."/>
            <person name="Stone S."/>
            <person name="Stubbs M."/>
            <person name="Talamas J."/>
            <person name="Tchuinga P."/>
            <person name="Tenzing P."/>
            <person name="Tesfaye S."/>
            <person name="Theodore J."/>
            <person name="Thoulutsang Y."/>
            <person name="Topham K."/>
            <person name="Towey S."/>
            <person name="Tsamla T."/>
            <person name="Tsomo N."/>
            <person name="Vallee D."/>
            <person name="Vassiliev H."/>
            <person name="Venkataraman V."/>
            <person name="Vinson J."/>
            <person name="Vo A."/>
            <person name="Wade C."/>
            <person name="Wang S."/>
            <person name="Wangchuk T."/>
            <person name="Wangdi T."/>
            <person name="Whittaker C."/>
            <person name="Wilkinson J."/>
            <person name="Wu Y."/>
            <person name="Wyman D."/>
            <person name="Yadav S."/>
            <person name="Yang S."/>
            <person name="Yang X."/>
            <person name="Yeager S."/>
            <person name="Yee E."/>
            <person name="Young G."/>
            <person name="Zainoun J."/>
            <person name="Zembeck L."/>
            <person name="Zimmer A."/>
            <person name="Zody M."/>
            <person name="Lander E."/>
        </authorList>
    </citation>
    <scope>NUCLEOTIDE SEQUENCE [LARGE SCALE GENOMIC DNA]</scope>
</reference>
<dbReference type="Proteomes" id="UP000007875">
    <property type="component" value="Unassembled WGS sequence"/>
</dbReference>